<feature type="coiled-coil region" evidence="1">
    <location>
        <begin position="40"/>
        <end position="74"/>
    </location>
</feature>
<keyword evidence="1" id="KW-0175">Coiled coil</keyword>
<reference evidence="2" key="1">
    <citation type="submission" date="2020-03" db="EMBL/GenBank/DDBJ databases">
        <title>The deep terrestrial virosphere.</title>
        <authorList>
            <person name="Holmfeldt K."/>
            <person name="Nilsson E."/>
            <person name="Simone D."/>
            <person name="Lopez-Fernandez M."/>
            <person name="Wu X."/>
            <person name="de Brujin I."/>
            <person name="Lundin D."/>
            <person name="Andersson A."/>
            <person name="Bertilsson S."/>
            <person name="Dopson M."/>
        </authorList>
    </citation>
    <scope>NUCLEOTIDE SEQUENCE</scope>
    <source>
        <strain evidence="3">MM415A01822</strain>
        <strain evidence="2">MM415B00904</strain>
    </source>
</reference>
<protein>
    <submittedName>
        <fullName evidence="2">Uncharacterized protein</fullName>
    </submittedName>
</protein>
<dbReference type="EMBL" id="MT142154">
    <property type="protein sequence ID" value="QJA75302.1"/>
    <property type="molecule type" value="Genomic_DNA"/>
</dbReference>
<dbReference type="AlphaFoldDB" id="A0A6M3IWI9"/>
<gene>
    <name evidence="3" type="ORF">MM415A01822_0011</name>
    <name evidence="2" type="ORF">MM415B00904_0016</name>
</gene>
<name>A0A6M3IWI9_9ZZZZ</name>
<dbReference type="EMBL" id="MT141448">
    <property type="protein sequence ID" value="QJA61648.1"/>
    <property type="molecule type" value="Genomic_DNA"/>
</dbReference>
<evidence type="ECO:0000256" key="1">
    <source>
        <dbReference type="SAM" id="Coils"/>
    </source>
</evidence>
<evidence type="ECO:0000313" key="3">
    <source>
        <dbReference type="EMBL" id="QJA75302.1"/>
    </source>
</evidence>
<sequence>MEKTSAEIENDRVEKQKELAALVQSNQVVVQEYGDLSIEIAKLEVRKQEVKQVLTKSRARIRILTLEIDNLKSQFWGARHSGL</sequence>
<organism evidence="2">
    <name type="scientific">viral metagenome</name>
    <dbReference type="NCBI Taxonomy" id="1070528"/>
    <lineage>
        <taxon>unclassified sequences</taxon>
        <taxon>metagenomes</taxon>
        <taxon>organismal metagenomes</taxon>
    </lineage>
</organism>
<proteinExistence type="predicted"/>
<accession>A0A6M3IWI9</accession>
<evidence type="ECO:0000313" key="2">
    <source>
        <dbReference type="EMBL" id="QJA61648.1"/>
    </source>
</evidence>